<sequence>MKAKCEGASNKISDEIFDFWTQNDALSVKIDIVAGLPADPAPFNTGNVAKAWITNQHHRASVPLSERSAGFVWFFSFLAQFKQLQKTTGKAVILLDEPGLTLHGRAQADLLRYIEERLLPDHQVIFTTHSPFMVPSDRLADVQIVEDVVKYDHRRRAQVEGTKVRDDVLMVSKDTLFPLQGALGYDLTQSLFVGKNTLLVEGPSDVLYLQALSSGLTQRKRTGLDPRWTLCPSGGVDKIAAFASLFGANRLNMAVLCDVAMDEKSKIEKLRKHALLQADQVFTIADFTGQDESDVEDLFPHEKYAELLNETFGLKAENKLTAERLQTADPKTQRVVKQAEAAFRVMPSEVEDFDHFAPAGWLIRNPAFLDGTDANIATMLDRAENLFKTFNALLGA</sequence>
<accession>A0A0L0MB83</accession>
<keyword evidence="3" id="KW-1185">Reference proteome</keyword>
<dbReference type="GO" id="GO:0005524">
    <property type="term" value="F:ATP binding"/>
    <property type="evidence" value="ECO:0007669"/>
    <property type="project" value="InterPro"/>
</dbReference>
<dbReference type="Proteomes" id="UP000036959">
    <property type="component" value="Unassembled WGS sequence"/>
</dbReference>
<gene>
    <name evidence="2" type="ORF">BVER_01354c</name>
</gene>
<protein>
    <recommendedName>
        <fullName evidence="1">Endonuclease GajA/Old nuclease/RecF-like AAA domain-containing protein</fullName>
    </recommendedName>
</protein>
<dbReference type="PATRIC" id="fig|242163.4.peg.874"/>
<proteinExistence type="predicted"/>
<dbReference type="InterPro" id="IPR027417">
    <property type="entry name" value="P-loop_NTPase"/>
</dbReference>
<evidence type="ECO:0000259" key="1">
    <source>
        <dbReference type="Pfam" id="PF13175"/>
    </source>
</evidence>
<dbReference type="AlphaFoldDB" id="A0A0L0MB83"/>
<dbReference type="GO" id="GO:0016887">
    <property type="term" value="F:ATP hydrolysis activity"/>
    <property type="evidence" value="ECO:0007669"/>
    <property type="project" value="InterPro"/>
</dbReference>
<dbReference type="Gene3D" id="3.40.50.300">
    <property type="entry name" value="P-loop containing nucleotide triphosphate hydrolases"/>
    <property type="match status" value="1"/>
</dbReference>
<dbReference type="EMBL" id="LFJJ01000121">
    <property type="protein sequence ID" value="KND59531.1"/>
    <property type="molecule type" value="Genomic_DNA"/>
</dbReference>
<dbReference type="InterPro" id="IPR041685">
    <property type="entry name" value="AAA_GajA/Old/RecF-like"/>
</dbReference>
<dbReference type="InterPro" id="IPR051396">
    <property type="entry name" value="Bact_Antivir_Def_Nuclease"/>
</dbReference>
<feature type="domain" description="Endonuclease GajA/Old nuclease/RecF-like AAA" evidence="1">
    <location>
        <begin position="10"/>
        <end position="134"/>
    </location>
</feature>
<organism evidence="2 3">
    <name type="scientific">Candidatus Burkholderia verschuerenii</name>
    <dbReference type="NCBI Taxonomy" id="242163"/>
    <lineage>
        <taxon>Bacteria</taxon>
        <taxon>Pseudomonadati</taxon>
        <taxon>Pseudomonadota</taxon>
        <taxon>Betaproteobacteria</taxon>
        <taxon>Burkholderiales</taxon>
        <taxon>Burkholderiaceae</taxon>
        <taxon>Burkholderia</taxon>
    </lineage>
</organism>
<dbReference type="PANTHER" id="PTHR43581:SF3">
    <property type="entry name" value="AAA+ ATPASE DOMAIN-CONTAINING PROTEIN"/>
    <property type="match status" value="1"/>
</dbReference>
<evidence type="ECO:0000313" key="3">
    <source>
        <dbReference type="Proteomes" id="UP000036959"/>
    </source>
</evidence>
<dbReference type="SUPFAM" id="SSF52540">
    <property type="entry name" value="P-loop containing nucleoside triphosphate hydrolases"/>
    <property type="match status" value="1"/>
</dbReference>
<evidence type="ECO:0000313" key="2">
    <source>
        <dbReference type="EMBL" id="KND59531.1"/>
    </source>
</evidence>
<dbReference type="PANTHER" id="PTHR43581">
    <property type="entry name" value="ATP/GTP PHOSPHATASE"/>
    <property type="match status" value="1"/>
</dbReference>
<dbReference type="Pfam" id="PF13175">
    <property type="entry name" value="AAA_15"/>
    <property type="match status" value="1"/>
</dbReference>
<comment type="caution">
    <text evidence="2">The sequence shown here is derived from an EMBL/GenBank/DDBJ whole genome shotgun (WGS) entry which is preliminary data.</text>
</comment>
<reference evidence="3" key="1">
    <citation type="submission" date="2015-06" db="EMBL/GenBank/DDBJ databases">
        <title>Comparative genomics of Burkholderia leaf nodule symbionts.</title>
        <authorList>
            <person name="Carlier A."/>
            <person name="Eberl L."/>
            <person name="Pinto-Carbo M."/>
        </authorList>
    </citation>
    <scope>NUCLEOTIDE SEQUENCE [LARGE SCALE GENOMIC DNA]</scope>
    <source>
        <strain evidence="3">UZHbot4</strain>
    </source>
</reference>
<name>A0A0L0MB83_9BURK</name>